<protein>
    <recommendedName>
        <fullName evidence="3">TonB-dependent transporter Oar-like beta-barrel domain-containing protein</fullName>
    </recommendedName>
</protein>
<dbReference type="AlphaFoldDB" id="A0AA48GZZ6"/>
<dbReference type="Pfam" id="PF13620">
    <property type="entry name" value="CarboxypepD_reg"/>
    <property type="match status" value="1"/>
</dbReference>
<evidence type="ECO:0000256" key="1">
    <source>
        <dbReference type="SAM" id="MobiDB-lite"/>
    </source>
</evidence>
<evidence type="ECO:0000256" key="2">
    <source>
        <dbReference type="SAM" id="SignalP"/>
    </source>
</evidence>
<feature type="chain" id="PRO_5041251578" description="TonB-dependent transporter Oar-like beta-barrel domain-containing protein" evidence="2">
    <location>
        <begin position="23"/>
        <end position="1041"/>
    </location>
</feature>
<proteinExistence type="predicted"/>
<evidence type="ECO:0000313" key="5">
    <source>
        <dbReference type="Proteomes" id="UP001228113"/>
    </source>
</evidence>
<dbReference type="InterPro" id="IPR057601">
    <property type="entry name" value="Oar-like_b-barrel"/>
</dbReference>
<sequence>MSTRKPCLILLSSLACAVVATAQTSTTSGALRGNVKSKKGSAVQGASVSIRNLDTGFTRTISTDGRGDYQFPFLPVGSYELIVTSPGLKTAKDSNVRVGLGQTATQNFSLDSAEASAVVEVVGVTSNVDTAQINTQTAINQEIIDAVPLVSRNFTDLVQLTPGAATNSEGYRTTVEGARGIQNNLQIDGASYNSKFNSEQRGGTRIPFTFGADSIKELQVITNSFDAQYGDAVGAVVNAVTKSGTNEFGGMAFVMFKPNSMVARVKPVPWDPKNSINSLEARTRDYQQAQGGFNFGGPIIKDKLHFFINVEGTRLREGSVPAFGVDSSATSGNAITDFNKFFGTGGMGALLTTAPGTTLAQEAGRPWTDEQKNLVFMGRLDWTINEAHRATLRINSQNYKGLNDIYPGTRRYDVAWSGQSTMEYTSLSTVLEVNSILPHNILNEFRVQYATEDRPTTPNSTTCAPVRIAQIGGSYSINAGQYYIDPRNTKEFTTQIIDNVTYMTGDWTFKAGVDLQRIHMKNRYLPSQNGNWSFTTYAAANNWFAGTLSGTGVSYTQGWSPLDGVSDFTEDYFAGYMQAQYTGLLDKRLMLSLGFRATNEHWSDNPNPNPKLQGLDHQPDDHSVDPRFGFSFDVFGDARTVIRGGYGHFSISNPGQTASGAIMYNGLNLLSYSVSSSNSNYLPYFLGTGILSPSSRWSGSLSQPGSLTALSRAELGTLPQDAVTVAVIDPNAKMTQARAMSLGVEQDLGNGYTVGLKATYKKFYNLQYAVNINLAQYADGSTSTLSGAIYNDGYASTWNHWSNKTSDRPYTAVVRGRQLDLSGFGDVILSKYDGEGRYKSLVLEVSKKSSEGWGFQGSLTFSKAEDNNSNERATLTSTGSSGPLTENPGDPLSSYTLSDNDHRFRAVLAWWAPKVWGIKFSGTTSFTTGRPYTAYWYNDINGDGKYIDTVNGRNTFRQPSAKTFDLRIERGFRITKRFSVDAIIGVFNVFNWANQYTSQTTYATSPQTVDSATDSYRPNFGKIDRADKNSREVQFTLKTRF</sequence>
<dbReference type="PROSITE" id="PS51257">
    <property type="entry name" value="PROKAR_LIPOPROTEIN"/>
    <property type="match status" value="1"/>
</dbReference>
<feature type="compositionally biased region" description="Low complexity" evidence="1">
    <location>
        <begin position="874"/>
        <end position="885"/>
    </location>
</feature>
<dbReference type="Gene3D" id="2.60.40.1120">
    <property type="entry name" value="Carboxypeptidase-like, regulatory domain"/>
    <property type="match status" value="1"/>
</dbReference>
<dbReference type="InterPro" id="IPR008969">
    <property type="entry name" value="CarboxyPept-like_regulatory"/>
</dbReference>
<dbReference type="Proteomes" id="UP001228113">
    <property type="component" value="Chromosome"/>
</dbReference>
<reference evidence="4" key="1">
    <citation type="journal article" date="2023" name="Int. J. Syst. Evol. Microbiol.">
        <title>Mesoterricola silvestris gen. nov., sp. nov., Mesoterricola sediminis sp. nov., Geothrix oryzae sp. nov., Geothrix edaphica sp. nov., Geothrix rubra sp. nov., and Geothrix limicola sp. nov., six novel members of Acidobacteriota isolated from soils.</title>
        <authorList>
            <person name="Itoh H."/>
            <person name="Sugisawa Y."/>
            <person name="Mise K."/>
            <person name="Xu Z."/>
            <person name="Kuniyasu M."/>
            <person name="Ushijima N."/>
            <person name="Kawano K."/>
            <person name="Kobayashi E."/>
            <person name="Shiratori Y."/>
            <person name="Masuda Y."/>
            <person name="Senoo K."/>
        </authorList>
    </citation>
    <scope>NUCLEOTIDE SEQUENCE</scope>
    <source>
        <strain evidence="4">W786</strain>
    </source>
</reference>
<keyword evidence="2" id="KW-0732">Signal</keyword>
<dbReference type="KEGG" id="msea:METESE_21050"/>
<keyword evidence="5" id="KW-1185">Reference proteome</keyword>
<feature type="domain" description="TonB-dependent transporter Oar-like beta-barrel" evidence="3">
    <location>
        <begin position="240"/>
        <end position="941"/>
    </location>
</feature>
<evidence type="ECO:0000313" key="4">
    <source>
        <dbReference type="EMBL" id="BDU77147.1"/>
    </source>
</evidence>
<dbReference type="SUPFAM" id="SSF56935">
    <property type="entry name" value="Porins"/>
    <property type="match status" value="1"/>
</dbReference>
<dbReference type="InterPro" id="IPR037066">
    <property type="entry name" value="Plug_dom_sf"/>
</dbReference>
<name>A0AA48GZZ6_9BACT</name>
<feature type="region of interest" description="Disordered" evidence="1">
    <location>
        <begin position="865"/>
        <end position="892"/>
    </location>
</feature>
<dbReference type="SUPFAM" id="SSF49464">
    <property type="entry name" value="Carboxypeptidase regulatory domain-like"/>
    <property type="match status" value="1"/>
</dbReference>
<evidence type="ECO:0000259" key="3">
    <source>
        <dbReference type="Pfam" id="PF25183"/>
    </source>
</evidence>
<gene>
    <name evidence="4" type="ORF">METESE_21050</name>
</gene>
<dbReference type="Gene3D" id="2.170.130.10">
    <property type="entry name" value="TonB-dependent receptor, plug domain"/>
    <property type="match status" value="1"/>
</dbReference>
<accession>A0AA48GZZ6</accession>
<dbReference type="EMBL" id="AP027081">
    <property type="protein sequence ID" value="BDU77147.1"/>
    <property type="molecule type" value="Genomic_DNA"/>
</dbReference>
<feature type="signal peptide" evidence="2">
    <location>
        <begin position="1"/>
        <end position="22"/>
    </location>
</feature>
<organism evidence="4 5">
    <name type="scientific">Mesoterricola sediminis</name>
    <dbReference type="NCBI Taxonomy" id="2927980"/>
    <lineage>
        <taxon>Bacteria</taxon>
        <taxon>Pseudomonadati</taxon>
        <taxon>Acidobacteriota</taxon>
        <taxon>Holophagae</taxon>
        <taxon>Holophagales</taxon>
        <taxon>Holophagaceae</taxon>
        <taxon>Mesoterricola</taxon>
    </lineage>
</organism>
<dbReference type="Pfam" id="PF25183">
    <property type="entry name" value="OMP_b-brl_4"/>
    <property type="match status" value="1"/>
</dbReference>